<proteinExistence type="predicted"/>
<comment type="caution">
    <text evidence="1">The sequence shown here is derived from an EMBL/GenBank/DDBJ whole genome shotgun (WGS) entry which is preliminary data.</text>
</comment>
<name>A0ABN0UWC4_9GAMM</name>
<sequence length="141" mass="15499">MKIDYAAQCRFFSAEDACRIALQAYYAATRHLEPPPGEPWMVDGDPFASATDFAEAFNGEVQARLGLLALDRLGGFHLCSVEWNIWKIAADVAPEKMAPIIAEREADHVRAMVEIFGDELNGLPPADNQVNNHQSNGVQNA</sequence>
<dbReference type="Proteomes" id="UP001500657">
    <property type="component" value="Unassembled WGS sequence"/>
</dbReference>
<reference evidence="1 2" key="1">
    <citation type="journal article" date="2019" name="Int. J. Syst. Evol. Microbiol.">
        <title>The Global Catalogue of Microorganisms (GCM) 10K type strain sequencing project: providing services to taxonomists for standard genome sequencing and annotation.</title>
        <authorList>
            <consortium name="The Broad Institute Genomics Platform"/>
            <consortium name="The Broad Institute Genome Sequencing Center for Infectious Disease"/>
            <person name="Wu L."/>
            <person name="Ma J."/>
        </authorList>
    </citation>
    <scope>NUCLEOTIDE SEQUENCE [LARGE SCALE GENOMIC DNA]</scope>
    <source>
        <strain evidence="1 2">JCM 16242</strain>
    </source>
</reference>
<dbReference type="EMBL" id="BAAAFO010000004">
    <property type="protein sequence ID" value="GAA0263430.1"/>
    <property type="molecule type" value="Genomic_DNA"/>
</dbReference>
<dbReference type="RefSeq" id="WP_343883753.1">
    <property type="nucleotide sequence ID" value="NZ_BAAAFO010000004.1"/>
</dbReference>
<evidence type="ECO:0000313" key="2">
    <source>
        <dbReference type="Proteomes" id="UP001500657"/>
    </source>
</evidence>
<keyword evidence="2" id="KW-1185">Reference proteome</keyword>
<accession>A0ABN0UWC4</accession>
<protein>
    <submittedName>
        <fullName evidence="1">Uncharacterized protein</fullName>
    </submittedName>
</protein>
<organism evidence="1 2">
    <name type="scientific">Rhodanobacter caeni</name>
    <dbReference type="NCBI Taxonomy" id="657654"/>
    <lineage>
        <taxon>Bacteria</taxon>
        <taxon>Pseudomonadati</taxon>
        <taxon>Pseudomonadota</taxon>
        <taxon>Gammaproteobacteria</taxon>
        <taxon>Lysobacterales</taxon>
        <taxon>Rhodanobacteraceae</taxon>
        <taxon>Rhodanobacter</taxon>
    </lineage>
</organism>
<gene>
    <name evidence="1" type="ORF">GCM10009126_31390</name>
</gene>
<evidence type="ECO:0000313" key="1">
    <source>
        <dbReference type="EMBL" id="GAA0263430.1"/>
    </source>
</evidence>